<dbReference type="SUPFAM" id="SSF53474">
    <property type="entry name" value="alpha/beta-Hydrolases"/>
    <property type="match status" value="1"/>
</dbReference>
<protein>
    <submittedName>
        <fullName evidence="4">Alpha/beta hydrolase</fullName>
    </submittedName>
</protein>
<sequence>MLTEKIFIEVNGSQQGMFLQSKQTENPVLLFLHGGPGSPEIAFTQDHPTELEELFTICWWEQRGSGISYKKNTPKEKMTIKQMIADTLVVTDYLRKRFAKKKIFLIGHSWGTLLGTLTVQIRPELFHAYIGIGQMTNQLESERLAYTYMLKEFRENKNQKMIKKLEKFPVDQGGEVSNAYLSARSAGMMKLGIGFMHNCRSSMEIGSMLMRFKGYTLKEKIQFMRGNSFALTCLWDEIMTIDLAKEVPELSIPVYILHGSFDYQVSYTLAKKYAQKLKAPIVGFYTFNHSAHSPCFEEVEKMCNILQEDVLQNQITLADDL</sequence>
<comment type="caution">
    <text evidence="4">The sequence shown here is derived from an EMBL/GenBank/DDBJ whole genome shotgun (WGS) entry which is preliminary data.</text>
</comment>
<comment type="similarity">
    <text evidence="1">Belongs to the peptidase S33 family.</text>
</comment>
<evidence type="ECO:0000256" key="2">
    <source>
        <dbReference type="ARBA" id="ARBA00022801"/>
    </source>
</evidence>
<dbReference type="InterPro" id="IPR029058">
    <property type="entry name" value="AB_hydrolase_fold"/>
</dbReference>
<reference evidence="4" key="1">
    <citation type="submission" date="2023-03" db="EMBL/GenBank/DDBJ databases">
        <authorList>
            <person name="Shen W."/>
            <person name="Cai J."/>
        </authorList>
    </citation>
    <scope>NUCLEOTIDE SEQUENCE</scope>
    <source>
        <strain evidence="4">Y15</strain>
    </source>
</reference>
<dbReference type="PRINTS" id="PR00793">
    <property type="entry name" value="PROAMNOPTASE"/>
</dbReference>
<evidence type="ECO:0000313" key="4">
    <source>
        <dbReference type="EMBL" id="MDT2544615.1"/>
    </source>
</evidence>
<organism evidence="4 5">
    <name type="scientific">Enterococcus raffinosus</name>
    <dbReference type="NCBI Taxonomy" id="71452"/>
    <lineage>
        <taxon>Bacteria</taxon>
        <taxon>Bacillati</taxon>
        <taxon>Bacillota</taxon>
        <taxon>Bacilli</taxon>
        <taxon>Lactobacillales</taxon>
        <taxon>Enterococcaceae</taxon>
        <taxon>Enterococcus</taxon>
    </lineage>
</organism>
<gene>
    <name evidence="4" type="ORF">P7D69_09735</name>
</gene>
<dbReference type="RefSeq" id="WP_010744057.1">
    <property type="nucleotide sequence ID" value="NZ_CP081847.1"/>
</dbReference>
<dbReference type="PANTHER" id="PTHR43329">
    <property type="entry name" value="EPOXIDE HYDROLASE"/>
    <property type="match status" value="1"/>
</dbReference>
<dbReference type="InterPro" id="IPR000073">
    <property type="entry name" value="AB_hydrolase_1"/>
</dbReference>
<dbReference type="Gene3D" id="3.40.50.1820">
    <property type="entry name" value="alpha/beta hydrolase"/>
    <property type="match status" value="1"/>
</dbReference>
<evidence type="ECO:0000256" key="1">
    <source>
        <dbReference type="ARBA" id="ARBA00010088"/>
    </source>
</evidence>
<dbReference type="GO" id="GO:0004177">
    <property type="term" value="F:aminopeptidase activity"/>
    <property type="evidence" value="ECO:0007669"/>
    <property type="project" value="UniProtKB-EC"/>
</dbReference>
<dbReference type="Proteomes" id="UP001254770">
    <property type="component" value="Unassembled WGS sequence"/>
</dbReference>
<dbReference type="GO" id="GO:0006508">
    <property type="term" value="P:proteolysis"/>
    <property type="evidence" value="ECO:0007669"/>
    <property type="project" value="InterPro"/>
</dbReference>
<name>A0AAW8T652_9ENTE</name>
<dbReference type="AlphaFoldDB" id="A0AAW8T652"/>
<dbReference type="Pfam" id="PF00561">
    <property type="entry name" value="Abhydrolase_1"/>
    <property type="match status" value="1"/>
</dbReference>
<feature type="domain" description="AB hydrolase-1" evidence="3">
    <location>
        <begin position="27"/>
        <end position="144"/>
    </location>
</feature>
<keyword evidence="2 4" id="KW-0378">Hydrolase</keyword>
<accession>A0AAW8T652</accession>
<dbReference type="InterPro" id="IPR002410">
    <property type="entry name" value="Peptidase_S33"/>
</dbReference>
<evidence type="ECO:0000313" key="5">
    <source>
        <dbReference type="Proteomes" id="UP001254770"/>
    </source>
</evidence>
<dbReference type="EMBL" id="JARPXL010000008">
    <property type="protein sequence ID" value="MDT2544615.1"/>
    <property type="molecule type" value="Genomic_DNA"/>
</dbReference>
<evidence type="ECO:0000259" key="3">
    <source>
        <dbReference type="Pfam" id="PF00561"/>
    </source>
</evidence>
<proteinExistence type="inferred from homology"/>